<evidence type="ECO:0000313" key="3">
    <source>
        <dbReference type="Proteomes" id="UP000701801"/>
    </source>
</evidence>
<gene>
    <name evidence="2" type="ORF">HYALB_00006287</name>
</gene>
<organism evidence="2 3">
    <name type="scientific">Hymenoscyphus albidus</name>
    <dbReference type="NCBI Taxonomy" id="595503"/>
    <lineage>
        <taxon>Eukaryota</taxon>
        <taxon>Fungi</taxon>
        <taxon>Dikarya</taxon>
        <taxon>Ascomycota</taxon>
        <taxon>Pezizomycotina</taxon>
        <taxon>Leotiomycetes</taxon>
        <taxon>Helotiales</taxon>
        <taxon>Helotiaceae</taxon>
        <taxon>Hymenoscyphus</taxon>
    </lineage>
</organism>
<feature type="compositionally biased region" description="Polar residues" evidence="1">
    <location>
        <begin position="1"/>
        <end position="12"/>
    </location>
</feature>
<accession>A0A9N9M1G7</accession>
<proteinExistence type="predicted"/>
<sequence length="150" mass="16379">MSQMGIPNTQSIAGAPNSSTGSPPTSTERKQRKGRDLEILLLIDDDTPFVVFLAVHDVHQPGLDEMCVLPAIAPGHGDSVVYVFVADSADGSNEELSRCQFKRGIILEGRRETHSSPRPKGLNHPPLLNSLNDFLHRESPLYNLQGLQSL</sequence>
<protein>
    <submittedName>
        <fullName evidence="2">Uncharacterized protein</fullName>
    </submittedName>
</protein>
<dbReference type="AlphaFoldDB" id="A0A9N9M1G7"/>
<feature type="region of interest" description="Disordered" evidence="1">
    <location>
        <begin position="1"/>
        <end position="33"/>
    </location>
</feature>
<dbReference type="EMBL" id="CAJVRM010000734">
    <property type="protein sequence ID" value="CAG8983718.1"/>
    <property type="molecule type" value="Genomic_DNA"/>
</dbReference>
<dbReference type="Proteomes" id="UP000701801">
    <property type="component" value="Unassembled WGS sequence"/>
</dbReference>
<feature type="compositionally biased region" description="Low complexity" evidence="1">
    <location>
        <begin position="16"/>
        <end position="26"/>
    </location>
</feature>
<evidence type="ECO:0000256" key="1">
    <source>
        <dbReference type="SAM" id="MobiDB-lite"/>
    </source>
</evidence>
<comment type="caution">
    <text evidence="2">The sequence shown here is derived from an EMBL/GenBank/DDBJ whole genome shotgun (WGS) entry which is preliminary data.</text>
</comment>
<name>A0A9N9M1G7_9HELO</name>
<keyword evidence="3" id="KW-1185">Reference proteome</keyword>
<evidence type="ECO:0000313" key="2">
    <source>
        <dbReference type="EMBL" id="CAG8983718.1"/>
    </source>
</evidence>
<reference evidence="2" key="1">
    <citation type="submission" date="2021-07" db="EMBL/GenBank/DDBJ databases">
        <authorList>
            <person name="Durling M."/>
        </authorList>
    </citation>
    <scope>NUCLEOTIDE SEQUENCE</scope>
</reference>